<dbReference type="SUPFAM" id="SSF81624">
    <property type="entry name" value="N-terminal domain of MutM-like DNA repair proteins"/>
    <property type="match status" value="1"/>
</dbReference>
<feature type="binding site" evidence="15">
    <location>
        <position position="151"/>
    </location>
    <ligand>
        <name>DNA</name>
        <dbReference type="ChEBI" id="CHEBI:16991"/>
    </ligand>
</feature>
<dbReference type="PANTHER" id="PTHR22993">
    <property type="entry name" value="FORMAMIDOPYRIMIDINE-DNA GLYCOSYLASE"/>
    <property type="match status" value="1"/>
</dbReference>
<dbReference type="Pfam" id="PF01149">
    <property type="entry name" value="Fapy_DNA_glyco"/>
    <property type="match status" value="1"/>
</dbReference>
<dbReference type="GO" id="GO:0003684">
    <property type="term" value="F:damaged DNA binding"/>
    <property type="evidence" value="ECO:0007669"/>
    <property type="project" value="InterPro"/>
</dbReference>
<dbReference type="GO" id="GO:0008270">
    <property type="term" value="F:zinc ion binding"/>
    <property type="evidence" value="ECO:0007669"/>
    <property type="project" value="UniProtKB-UniRule"/>
</dbReference>
<feature type="active site" description="Proton donor" evidence="15">
    <location>
        <position position="3"/>
    </location>
</feature>
<organism evidence="18">
    <name type="scientific">Caldilinea aerophila</name>
    <dbReference type="NCBI Taxonomy" id="133453"/>
    <lineage>
        <taxon>Bacteria</taxon>
        <taxon>Bacillati</taxon>
        <taxon>Chloroflexota</taxon>
        <taxon>Caldilineae</taxon>
        <taxon>Caldilineales</taxon>
        <taxon>Caldilineaceae</taxon>
        <taxon>Caldilinea</taxon>
    </lineage>
</organism>
<evidence type="ECO:0000256" key="10">
    <source>
        <dbReference type="ARBA" id="ARBA00023204"/>
    </source>
</evidence>
<dbReference type="GO" id="GO:0003690">
    <property type="term" value="F:double-stranded DNA binding"/>
    <property type="evidence" value="ECO:0007669"/>
    <property type="project" value="UniProtKB-ARBA"/>
</dbReference>
<keyword evidence="4 15" id="KW-0479">Metal-binding</keyword>
<dbReference type="EC" id="4.2.99.18" evidence="15"/>
<protein>
    <recommendedName>
        <fullName evidence="15">Formamidopyrimidine-DNA glycosylase</fullName>
        <shortName evidence="15">Fapy-DNA glycosylase</shortName>
        <ecNumber evidence="15">3.2.2.23</ecNumber>
    </recommendedName>
    <alternativeName>
        <fullName evidence="15">DNA-(apurinic or apyrimidinic site) lyase MutM</fullName>
        <shortName evidence="15">AP lyase MutM</shortName>
        <ecNumber evidence="15">4.2.99.18</ecNumber>
    </alternativeName>
</protein>
<dbReference type="NCBIfam" id="TIGR00577">
    <property type="entry name" value="fpg"/>
    <property type="match status" value="1"/>
</dbReference>
<dbReference type="Pfam" id="PF06831">
    <property type="entry name" value="H2TH"/>
    <property type="match status" value="1"/>
</dbReference>
<evidence type="ECO:0000256" key="9">
    <source>
        <dbReference type="ARBA" id="ARBA00023125"/>
    </source>
</evidence>
<evidence type="ECO:0000256" key="14">
    <source>
        <dbReference type="ARBA" id="ARBA00044632"/>
    </source>
</evidence>
<dbReference type="SMART" id="SM00898">
    <property type="entry name" value="Fapy_DNA_glyco"/>
    <property type="match status" value="1"/>
</dbReference>
<dbReference type="EC" id="3.2.2.23" evidence="15"/>
<sequence>MPELPEVEIYVQELRPLLASRTVVSANVFWPRTIAFPDAETFTTQVVGQRFAQFGRRGKYMLLHFESRATMIVHLRMTGRLYLIEADTSPGPHTHVVMKLDNERQLVFQDARKFGRIWLTTEPMAVLAKLGPEPFDPAFTDEAFARALRNRSASIKALLLDQSIVAGVGNIYADEALFRARIHPARPGGSLREEEVTALREAIRWVLSEGVANAGSSLGASELQNYSRPGGAPGSFQEKFNVFRRTGQPCPVCGATIERIVVAQRGTHFCPRCQPR</sequence>
<evidence type="ECO:0000259" key="17">
    <source>
        <dbReference type="PROSITE" id="PS51068"/>
    </source>
</evidence>
<keyword evidence="13 15" id="KW-0326">Glycosidase</keyword>
<accession>A0A7C1JT30</accession>
<dbReference type="NCBIfam" id="NF002211">
    <property type="entry name" value="PRK01103.1"/>
    <property type="match status" value="1"/>
</dbReference>
<dbReference type="FunFam" id="1.10.8.50:FF:000003">
    <property type="entry name" value="Formamidopyrimidine-DNA glycosylase"/>
    <property type="match status" value="1"/>
</dbReference>
<evidence type="ECO:0000256" key="11">
    <source>
        <dbReference type="ARBA" id="ARBA00023239"/>
    </source>
</evidence>
<keyword evidence="8 15" id="KW-0862">Zinc</keyword>
<feature type="active site" description="Proton donor; for delta-elimination activity" evidence="15">
    <location>
        <position position="265"/>
    </location>
</feature>
<keyword evidence="5 15" id="KW-0227">DNA damage</keyword>
<evidence type="ECO:0000256" key="2">
    <source>
        <dbReference type="ARBA" id="ARBA00009409"/>
    </source>
</evidence>
<dbReference type="AlphaFoldDB" id="A0A7C1JT30"/>
<keyword evidence="7 15" id="KW-0378">Hydrolase</keyword>
<dbReference type="InterPro" id="IPR015887">
    <property type="entry name" value="DNA_glyclase_Znf_dom_DNA_BS"/>
</dbReference>
<dbReference type="GO" id="GO:0034039">
    <property type="term" value="F:8-oxo-7,8-dihydroguanine DNA N-glycosylase activity"/>
    <property type="evidence" value="ECO:0007669"/>
    <property type="project" value="TreeGrafter"/>
</dbReference>
<dbReference type="PROSITE" id="PS51068">
    <property type="entry name" value="FPG_CAT"/>
    <property type="match status" value="1"/>
</dbReference>
<evidence type="ECO:0000259" key="16">
    <source>
        <dbReference type="PROSITE" id="PS51066"/>
    </source>
</evidence>
<evidence type="ECO:0000256" key="1">
    <source>
        <dbReference type="ARBA" id="ARBA00001668"/>
    </source>
</evidence>
<proteinExistence type="inferred from homology"/>
<dbReference type="Gene3D" id="3.20.190.10">
    <property type="entry name" value="MutM-like, N-terminal"/>
    <property type="match status" value="1"/>
</dbReference>
<dbReference type="InterPro" id="IPR012319">
    <property type="entry name" value="FPG_cat"/>
</dbReference>
<evidence type="ECO:0000256" key="7">
    <source>
        <dbReference type="ARBA" id="ARBA00022801"/>
    </source>
</evidence>
<comment type="subunit">
    <text evidence="3 15">Monomer.</text>
</comment>
<dbReference type="PANTHER" id="PTHR22993:SF9">
    <property type="entry name" value="FORMAMIDOPYRIMIDINE-DNA GLYCOSYLASE"/>
    <property type="match status" value="1"/>
</dbReference>
<keyword evidence="6 15" id="KW-0863">Zinc-finger</keyword>
<comment type="catalytic activity">
    <reaction evidence="14 15">
        <text>2'-deoxyribonucleotide-(2'-deoxyribose 5'-phosphate)-2'-deoxyribonucleotide-DNA = a 3'-end 2'-deoxyribonucleotide-(2,3-dehydro-2,3-deoxyribose 5'-phosphate)-DNA + a 5'-end 5'-phospho-2'-deoxyribonucleoside-DNA + H(+)</text>
        <dbReference type="Rhea" id="RHEA:66592"/>
        <dbReference type="Rhea" id="RHEA-COMP:13180"/>
        <dbReference type="Rhea" id="RHEA-COMP:16897"/>
        <dbReference type="Rhea" id="RHEA-COMP:17067"/>
        <dbReference type="ChEBI" id="CHEBI:15378"/>
        <dbReference type="ChEBI" id="CHEBI:136412"/>
        <dbReference type="ChEBI" id="CHEBI:157695"/>
        <dbReference type="ChEBI" id="CHEBI:167181"/>
        <dbReference type="EC" id="4.2.99.18"/>
    </reaction>
</comment>
<keyword evidence="10 15" id="KW-0234">DNA repair</keyword>
<evidence type="ECO:0000256" key="13">
    <source>
        <dbReference type="ARBA" id="ARBA00023295"/>
    </source>
</evidence>
<comment type="similarity">
    <text evidence="2 15">Belongs to the FPG family.</text>
</comment>
<dbReference type="PROSITE" id="PS01242">
    <property type="entry name" value="ZF_FPG_1"/>
    <property type="match status" value="1"/>
</dbReference>
<dbReference type="GO" id="GO:0006284">
    <property type="term" value="P:base-excision repair"/>
    <property type="evidence" value="ECO:0007669"/>
    <property type="project" value="InterPro"/>
</dbReference>
<evidence type="ECO:0000256" key="15">
    <source>
        <dbReference type="HAMAP-Rule" id="MF_00103"/>
    </source>
</evidence>
<comment type="caution">
    <text evidence="18">The sequence shown here is derived from an EMBL/GenBank/DDBJ whole genome shotgun (WGS) entry which is preliminary data.</text>
</comment>
<dbReference type="EMBL" id="DSMG01000098">
    <property type="protein sequence ID" value="HDX31707.1"/>
    <property type="molecule type" value="Genomic_DNA"/>
</dbReference>
<dbReference type="CDD" id="cd08966">
    <property type="entry name" value="EcFpg-like_N"/>
    <property type="match status" value="1"/>
</dbReference>
<dbReference type="InterPro" id="IPR010979">
    <property type="entry name" value="Ribosomal_uS13-like_H2TH"/>
</dbReference>
<evidence type="ECO:0000313" key="18">
    <source>
        <dbReference type="EMBL" id="HDX31707.1"/>
    </source>
</evidence>
<feature type="binding site" evidence="15">
    <location>
        <position position="112"/>
    </location>
    <ligand>
        <name>DNA</name>
        <dbReference type="ChEBI" id="CHEBI:16991"/>
    </ligand>
</feature>
<dbReference type="SMART" id="SM01232">
    <property type="entry name" value="H2TH"/>
    <property type="match status" value="1"/>
</dbReference>
<evidence type="ECO:0000256" key="3">
    <source>
        <dbReference type="ARBA" id="ARBA00011245"/>
    </source>
</evidence>
<dbReference type="InterPro" id="IPR010663">
    <property type="entry name" value="Znf_FPG/IleRS"/>
</dbReference>
<dbReference type="SUPFAM" id="SSF46946">
    <property type="entry name" value="S13-like H2TH domain"/>
    <property type="match status" value="1"/>
</dbReference>
<dbReference type="PROSITE" id="PS51066">
    <property type="entry name" value="ZF_FPG_2"/>
    <property type="match status" value="1"/>
</dbReference>
<comment type="catalytic activity">
    <reaction evidence="1 15">
        <text>Hydrolysis of DNA containing ring-opened 7-methylguanine residues, releasing 2,6-diamino-4-hydroxy-5-(N-methyl)formamidopyrimidine.</text>
        <dbReference type="EC" id="3.2.2.23"/>
    </reaction>
</comment>
<dbReference type="SUPFAM" id="SSF57716">
    <property type="entry name" value="Glucocorticoid receptor-like (DNA-binding domain)"/>
    <property type="match status" value="1"/>
</dbReference>
<keyword evidence="9 15" id="KW-0238">DNA-binding</keyword>
<evidence type="ECO:0000256" key="8">
    <source>
        <dbReference type="ARBA" id="ARBA00022833"/>
    </source>
</evidence>
<dbReference type="InterPro" id="IPR035937">
    <property type="entry name" value="FPG_N"/>
</dbReference>
<name>A0A7C1JT30_9CHLR</name>
<dbReference type="GO" id="GO:0140078">
    <property type="term" value="F:class I DNA-(apurinic or apyrimidinic site) endonuclease activity"/>
    <property type="evidence" value="ECO:0007669"/>
    <property type="project" value="UniProtKB-EC"/>
</dbReference>
<dbReference type="InterPro" id="IPR000214">
    <property type="entry name" value="Znf_DNA_glyclase/AP_lyase"/>
</dbReference>
<dbReference type="InterPro" id="IPR015886">
    <property type="entry name" value="H2TH_FPG"/>
</dbReference>
<evidence type="ECO:0000256" key="12">
    <source>
        <dbReference type="ARBA" id="ARBA00023268"/>
    </source>
</evidence>
<keyword evidence="12 15" id="KW-0511">Multifunctional enzyme</keyword>
<feature type="domain" description="FPG-type" evidence="16">
    <location>
        <begin position="241"/>
        <end position="275"/>
    </location>
</feature>
<dbReference type="Gene3D" id="1.10.8.50">
    <property type="match status" value="1"/>
</dbReference>
<feature type="binding site" evidence="15">
    <location>
        <position position="93"/>
    </location>
    <ligand>
        <name>DNA</name>
        <dbReference type="ChEBI" id="CHEBI:16991"/>
    </ligand>
</feature>
<comment type="function">
    <text evidence="15">Involved in base excision repair of DNA damaged by oxidation or by mutagenic agents. Acts as DNA glycosylase that recognizes and removes damaged bases. Has a preference for oxidized purines, such as 7,8-dihydro-8-oxoguanine (8-oxoG). Has AP (apurinic/apyrimidinic) lyase activity and introduces nicks in the DNA strand. Cleaves the DNA backbone by beta-delta elimination to generate a single-strand break at the site of the removed base with both 3'- and 5'-phosphates.</text>
</comment>
<dbReference type="Pfam" id="PF06827">
    <property type="entry name" value="zf-FPG_IleRS"/>
    <property type="match status" value="1"/>
</dbReference>
<evidence type="ECO:0000256" key="6">
    <source>
        <dbReference type="ARBA" id="ARBA00022771"/>
    </source>
</evidence>
<dbReference type="HAMAP" id="MF_00103">
    <property type="entry name" value="Fapy_DNA_glycosyl"/>
    <property type="match status" value="1"/>
</dbReference>
<feature type="active site" description="Schiff-base intermediate with DNA" evidence="15">
    <location>
        <position position="2"/>
    </location>
</feature>
<comment type="cofactor">
    <cofactor evidence="15">
        <name>Zn(2+)</name>
        <dbReference type="ChEBI" id="CHEBI:29105"/>
    </cofactor>
    <text evidence="15">Binds 1 zinc ion per subunit.</text>
</comment>
<keyword evidence="11 15" id="KW-0456">Lyase</keyword>
<feature type="domain" description="Formamidopyrimidine-DNA glycosylase catalytic" evidence="17">
    <location>
        <begin position="2"/>
        <end position="115"/>
    </location>
</feature>
<evidence type="ECO:0000256" key="5">
    <source>
        <dbReference type="ARBA" id="ARBA00022763"/>
    </source>
</evidence>
<feature type="active site" description="Proton donor; for beta-elimination activity" evidence="15">
    <location>
        <position position="59"/>
    </location>
</feature>
<reference evidence="18" key="1">
    <citation type="journal article" date="2020" name="mSystems">
        <title>Genome- and Community-Level Interaction Insights into Carbon Utilization and Element Cycling Functions of Hydrothermarchaeota in Hydrothermal Sediment.</title>
        <authorList>
            <person name="Zhou Z."/>
            <person name="Liu Y."/>
            <person name="Xu W."/>
            <person name="Pan J."/>
            <person name="Luo Z.H."/>
            <person name="Li M."/>
        </authorList>
    </citation>
    <scope>NUCLEOTIDE SEQUENCE [LARGE SCALE GENOMIC DNA]</scope>
    <source>
        <strain evidence="18">SpSt-289</strain>
    </source>
</reference>
<evidence type="ECO:0000256" key="4">
    <source>
        <dbReference type="ARBA" id="ARBA00022723"/>
    </source>
</evidence>
<dbReference type="InterPro" id="IPR020629">
    <property type="entry name" value="FPG_Glyclase"/>
</dbReference>
<gene>
    <name evidence="15 18" type="primary">mutM</name>
    <name evidence="15" type="synonym">fpg</name>
    <name evidence="18" type="ORF">ENQ20_09475</name>
</gene>